<reference evidence="1 2" key="1">
    <citation type="submission" date="2023-07" db="EMBL/GenBank/DDBJ databases">
        <title>Sorghum-associated microbial communities from plants grown in Nebraska, USA.</title>
        <authorList>
            <person name="Schachtman D."/>
        </authorList>
    </citation>
    <scope>NUCLEOTIDE SEQUENCE [LARGE SCALE GENOMIC DNA]</scope>
    <source>
        <strain evidence="1 2">4249</strain>
    </source>
</reference>
<dbReference type="EMBL" id="JAVDWU010000010">
    <property type="protein sequence ID" value="MDR7152245.1"/>
    <property type="molecule type" value="Genomic_DNA"/>
</dbReference>
<sequence>MIHTTTITTTRLSPLTLGKYRIAACPRLLPGGLFAAQVSIASGSGSASTARLMRFDSAFPTHDAAADYAIAQGIDWVHDTARQSVRPN</sequence>
<proteinExistence type="predicted"/>
<accession>A0ABU1WSH5</accession>
<organism evidence="1 2">
    <name type="scientific">Hydrogenophaga palleronii</name>
    <dbReference type="NCBI Taxonomy" id="65655"/>
    <lineage>
        <taxon>Bacteria</taxon>
        <taxon>Pseudomonadati</taxon>
        <taxon>Pseudomonadota</taxon>
        <taxon>Betaproteobacteria</taxon>
        <taxon>Burkholderiales</taxon>
        <taxon>Comamonadaceae</taxon>
        <taxon>Hydrogenophaga</taxon>
    </lineage>
</organism>
<name>A0ABU1WSH5_9BURK</name>
<dbReference type="Proteomes" id="UP001265700">
    <property type="component" value="Unassembled WGS sequence"/>
</dbReference>
<keyword evidence="2" id="KW-1185">Reference proteome</keyword>
<comment type="caution">
    <text evidence="1">The sequence shown here is derived from an EMBL/GenBank/DDBJ whole genome shotgun (WGS) entry which is preliminary data.</text>
</comment>
<evidence type="ECO:0000313" key="1">
    <source>
        <dbReference type="EMBL" id="MDR7152245.1"/>
    </source>
</evidence>
<gene>
    <name evidence="1" type="ORF">J2W49_004221</name>
</gene>
<evidence type="ECO:0000313" key="2">
    <source>
        <dbReference type="Proteomes" id="UP001265700"/>
    </source>
</evidence>
<dbReference type="RefSeq" id="WP_310320789.1">
    <property type="nucleotide sequence ID" value="NZ_JAVDWU010000010.1"/>
</dbReference>
<protein>
    <submittedName>
        <fullName evidence="1">Uncharacterized protein</fullName>
    </submittedName>
</protein>